<evidence type="ECO:0000313" key="3">
    <source>
        <dbReference type="EMBL" id="MFO3715258.1"/>
    </source>
</evidence>
<dbReference type="InterPro" id="IPR009063">
    <property type="entry name" value="Ig/albumin-bd_sf"/>
</dbReference>
<keyword evidence="1" id="KW-0175">Coiled coil</keyword>
<keyword evidence="4" id="KW-1185">Reference proteome</keyword>
<organism evidence="3 4">
    <name type="scientific">Anaerococcus cruorum</name>
    <dbReference type="NCBI Taxonomy" id="3115617"/>
    <lineage>
        <taxon>Bacteria</taxon>
        <taxon>Bacillati</taxon>
        <taxon>Bacillota</taxon>
        <taxon>Tissierellia</taxon>
        <taxon>Tissierellales</taxon>
        <taxon>Peptoniphilaceae</taxon>
        <taxon>Anaerococcus</taxon>
    </lineage>
</organism>
<gene>
    <name evidence="3" type="ORF">ACCQ40_00480</name>
</gene>
<dbReference type="Gene3D" id="1.20.5.420">
    <property type="entry name" value="Immunoglobulin FC, subunit C"/>
    <property type="match status" value="1"/>
</dbReference>
<name>A0ABW9MTV4_9FIRM</name>
<dbReference type="RefSeq" id="WP_410032159.1">
    <property type="nucleotide sequence ID" value="NZ_JBGMEH010000001.1"/>
</dbReference>
<protein>
    <submittedName>
        <fullName evidence="3">Uncharacterized protein</fullName>
    </submittedName>
</protein>
<feature type="signal peptide" evidence="2">
    <location>
        <begin position="1"/>
        <end position="28"/>
    </location>
</feature>
<feature type="chain" id="PRO_5045302408" evidence="2">
    <location>
        <begin position="29"/>
        <end position="224"/>
    </location>
</feature>
<evidence type="ECO:0000313" key="4">
    <source>
        <dbReference type="Proteomes" id="UP001638015"/>
    </source>
</evidence>
<dbReference type="EMBL" id="JBGMEH010000001">
    <property type="protein sequence ID" value="MFO3715258.1"/>
    <property type="molecule type" value="Genomic_DNA"/>
</dbReference>
<evidence type="ECO:0000256" key="2">
    <source>
        <dbReference type="SAM" id="SignalP"/>
    </source>
</evidence>
<reference evidence="3 4" key="1">
    <citation type="journal article" date="2025" name="Anaerobe">
        <title>Description of Anaerococcus kampingiae sp. nov., Anaerococcus groningensis sp. nov., Anaerococcus martiniensis sp. nov., and Anaerococcus cruorum sp. nov., isolated from human clinical specimens.</title>
        <authorList>
            <person name="Boiten K.E."/>
            <person name="Meijer J."/>
            <person name="van Wezel E.M."/>
            <person name="Veloo A.C.M."/>
        </authorList>
    </citation>
    <scope>NUCLEOTIDE SEQUENCE [LARGE SCALE GENOMIC DNA]</scope>
    <source>
        <strain evidence="3 4">ENR1039</strain>
    </source>
</reference>
<keyword evidence="2" id="KW-0732">Signal</keyword>
<evidence type="ECO:0000256" key="1">
    <source>
        <dbReference type="SAM" id="Coils"/>
    </source>
</evidence>
<accession>A0ABW9MTV4</accession>
<comment type="caution">
    <text evidence="3">The sequence shown here is derived from an EMBL/GenBank/DDBJ whole genome shotgun (WGS) entry which is preliminary data.</text>
</comment>
<dbReference type="SUPFAM" id="SSF46997">
    <property type="entry name" value="Bacterial immunoglobulin/albumin-binding domains"/>
    <property type="match status" value="1"/>
</dbReference>
<dbReference type="Proteomes" id="UP001638015">
    <property type="component" value="Unassembled WGS sequence"/>
</dbReference>
<sequence length="224" mass="24887">MKFKKNILKTILLLNLAVFGLAGQNSYADSLDTPANEEEFKDQIEADSNDNLEGSEESVIENQDYQAQNTAENSSELTRDPKVEKQIAQLQLAVDDQVNVVNSNAYYNYASQELKAEYEAAIANAKSVLARKDSASYEELRNAMARVNTAKQNILNQVNQQAVKQNKKNQLNEAIKRNKTTLAAAKQLKALMPNASRIFERQLNSLMAQSESLIAKAQAMLASL</sequence>
<feature type="coiled-coil region" evidence="1">
    <location>
        <begin position="137"/>
        <end position="188"/>
    </location>
</feature>
<proteinExistence type="predicted"/>